<dbReference type="KEGG" id="apai:APAC_1748"/>
<accession>A0A5C2HC98</accession>
<dbReference type="InterPro" id="IPR009367">
    <property type="entry name" value="Elm1-like"/>
</dbReference>
<reference evidence="1" key="1">
    <citation type="submission" date="2019-09" db="EMBL/GenBank/DDBJ databases">
        <title>Complete genome sequencing of four Arcobacter species reveals a diverse suite of mobile elements.</title>
        <authorList>
            <person name="Miller W.G."/>
            <person name="Yee E."/>
            <person name="Bono J.L."/>
        </authorList>
    </citation>
    <scope>NUCLEOTIDE SEQUENCE [LARGE SCALE GENOMIC DNA]</scope>
    <source>
        <strain evidence="1">LMG 26638</strain>
    </source>
</reference>
<proteinExistence type="predicted"/>
<evidence type="ECO:0000313" key="2">
    <source>
        <dbReference type="Proteomes" id="UP000322726"/>
    </source>
</evidence>
<protein>
    <submittedName>
        <fullName evidence="1">Mitochondrial fission domain-containing protein</fullName>
    </submittedName>
</protein>
<gene>
    <name evidence="1" type="ORF">APAC_1748</name>
</gene>
<keyword evidence="2" id="KW-1185">Reference proteome</keyword>
<evidence type="ECO:0000313" key="1">
    <source>
        <dbReference type="EMBL" id="QEP34836.1"/>
    </source>
</evidence>
<dbReference type="AlphaFoldDB" id="A0A5C2HC98"/>
<sequence length="291" mass="34224">MKRILIISDGKPGHLNQSIAFCKIKKISYDILEVKFKSKFHKAISYIFDKIGLYTDSLYKDYKKYYYEFYDAVISTGSSTYYLNKVISKNNNLKSITLMYPKGYKTKDFDYIIAQEHDSFKEDFNIVKIPLNLSYIKSKKILNQKENEKSLAIVIGGNNSIFSINSEDIREKLDSIFEEYPDYLKYITTSPRTSFEIEALIDEYDFDYKLIYSREPNVNPIGDFIENCEKFFITMDSTSMISEIRANSDANIEIIKLDSKKENTKYHRLINIVENIDNKLDYEKLLKRVEI</sequence>
<dbReference type="OrthoDB" id="1865at2"/>
<dbReference type="Proteomes" id="UP000322726">
    <property type="component" value="Chromosome"/>
</dbReference>
<dbReference type="RefSeq" id="WP_130233759.1">
    <property type="nucleotide sequence ID" value="NZ_BMEF01000013.1"/>
</dbReference>
<reference evidence="1" key="2">
    <citation type="submission" date="2019-09" db="EMBL/GenBank/DDBJ databases">
        <title>Taxonomic note: a critical rebuttal of the proposed division of the genus Arcobacter into six genera, emended descriptions of Arcobacter anaerophilus and the genus Arcobacter, and an assessment of genus-level boundaries for Epsilonproteobacteria using in silico genomic comparator tools.</title>
        <authorList>
            <person name="On S.L.W."/>
            <person name="Miller W.G."/>
            <person name="Biggs P."/>
            <person name="Cornelius A."/>
            <person name="Vandamme P."/>
        </authorList>
    </citation>
    <scope>NUCLEOTIDE SEQUENCE [LARGE SCALE GENOMIC DNA]</scope>
    <source>
        <strain evidence="1">LMG 26638</strain>
    </source>
</reference>
<dbReference type="EMBL" id="CP035928">
    <property type="protein sequence ID" value="QEP34836.1"/>
    <property type="molecule type" value="Genomic_DNA"/>
</dbReference>
<organism evidence="1 2">
    <name type="scientific">Malaciobacter pacificus</name>
    <dbReference type="NCBI Taxonomy" id="1080223"/>
    <lineage>
        <taxon>Bacteria</taxon>
        <taxon>Pseudomonadati</taxon>
        <taxon>Campylobacterota</taxon>
        <taxon>Epsilonproteobacteria</taxon>
        <taxon>Campylobacterales</taxon>
        <taxon>Arcobacteraceae</taxon>
        <taxon>Malaciobacter</taxon>
    </lineage>
</organism>
<name>A0A5C2HC98_9BACT</name>
<dbReference type="Pfam" id="PF06258">
    <property type="entry name" value="Mito_fiss_Elm1"/>
    <property type="match status" value="1"/>
</dbReference>